<dbReference type="EMBL" id="JACHJB010000002">
    <property type="protein sequence ID" value="MBB6347451.1"/>
    <property type="molecule type" value="Genomic_DNA"/>
</dbReference>
<dbReference type="Proteomes" id="UP000583800">
    <property type="component" value="Unassembled WGS sequence"/>
</dbReference>
<evidence type="ECO:0000313" key="2">
    <source>
        <dbReference type="Proteomes" id="UP000583800"/>
    </source>
</evidence>
<accession>A0A7X0F087</accession>
<dbReference type="AlphaFoldDB" id="A0A7X0F087"/>
<name>A0A7X0F087_9ACTN</name>
<gene>
    <name evidence="1" type="ORF">FHU36_003996</name>
</gene>
<comment type="caution">
    <text evidence="1">The sequence shown here is derived from an EMBL/GenBank/DDBJ whole genome shotgun (WGS) entry which is preliminary data.</text>
</comment>
<proteinExistence type="predicted"/>
<reference evidence="1 2" key="1">
    <citation type="submission" date="2020-08" db="EMBL/GenBank/DDBJ databases">
        <title>Sequencing the genomes of 1000 actinobacteria strains.</title>
        <authorList>
            <person name="Klenk H.-P."/>
        </authorList>
    </citation>
    <scope>NUCLEOTIDE SEQUENCE [LARGE SCALE GENOMIC DNA]</scope>
    <source>
        <strain evidence="1 2">DSM 45913</strain>
    </source>
</reference>
<organism evidence="1 2">
    <name type="scientific">Nonomuraea muscovyensis</name>
    <dbReference type="NCBI Taxonomy" id="1124761"/>
    <lineage>
        <taxon>Bacteria</taxon>
        <taxon>Bacillati</taxon>
        <taxon>Actinomycetota</taxon>
        <taxon>Actinomycetes</taxon>
        <taxon>Streptosporangiales</taxon>
        <taxon>Streptosporangiaceae</taxon>
        <taxon>Nonomuraea</taxon>
    </lineage>
</organism>
<protein>
    <submittedName>
        <fullName evidence="1">Uncharacterized protein</fullName>
    </submittedName>
</protein>
<dbReference type="RefSeq" id="WP_185085394.1">
    <property type="nucleotide sequence ID" value="NZ_JACHJB010000002.1"/>
</dbReference>
<sequence length="122" mass="13665">MTLDRPRRDPGNTAVNADAMAELHALLDALERIIDVATASGEIHRHHEGMTTAARLRALRRNFFPADQQAQAALAAAWYYRLALAIGDPGNLSQAALDARLDDLEQTIATLAKRRRPWWRIR</sequence>
<evidence type="ECO:0000313" key="1">
    <source>
        <dbReference type="EMBL" id="MBB6347451.1"/>
    </source>
</evidence>
<keyword evidence="2" id="KW-1185">Reference proteome</keyword>